<evidence type="ECO:0000256" key="2">
    <source>
        <dbReference type="ARBA" id="ARBA00023015"/>
    </source>
</evidence>
<keyword evidence="4" id="KW-0804">Transcription</keyword>
<dbReference type="GO" id="GO:0003677">
    <property type="term" value="F:DNA binding"/>
    <property type="evidence" value="ECO:0007669"/>
    <property type="project" value="UniProtKB-KW"/>
</dbReference>
<dbReference type="FunFam" id="1.10.10.10:FF:000001">
    <property type="entry name" value="LysR family transcriptional regulator"/>
    <property type="match status" value="1"/>
</dbReference>
<comment type="caution">
    <text evidence="6">The sequence shown here is derived from an EMBL/GenBank/DDBJ whole genome shotgun (WGS) entry which is preliminary data.</text>
</comment>
<dbReference type="InterPro" id="IPR036388">
    <property type="entry name" value="WH-like_DNA-bd_sf"/>
</dbReference>
<dbReference type="PANTHER" id="PTHR30579:SF7">
    <property type="entry name" value="HTH-TYPE TRANSCRIPTIONAL REGULATOR LRHA-RELATED"/>
    <property type="match status" value="1"/>
</dbReference>
<dbReference type="InterPro" id="IPR005119">
    <property type="entry name" value="LysR_subst-bd"/>
</dbReference>
<reference evidence="6" key="1">
    <citation type="submission" date="2020-05" db="EMBL/GenBank/DDBJ databases">
        <title>Fertoebacter nigrum gen. nov., sp. nov., a new member of the family Rhodobacteraceae.</title>
        <authorList>
            <person name="Szuroczki S."/>
            <person name="Abbaszade G."/>
            <person name="Buni D."/>
            <person name="Schumann P."/>
            <person name="Toth E."/>
        </authorList>
    </citation>
    <scope>NUCLEOTIDE SEQUENCE</scope>
    <source>
        <strain evidence="6">RG-N-1a</strain>
    </source>
</reference>
<proteinExistence type="inferred from homology"/>
<organism evidence="6 7">
    <name type="scientific">Fertoeibacter niger</name>
    <dbReference type="NCBI Taxonomy" id="2656921"/>
    <lineage>
        <taxon>Bacteria</taxon>
        <taxon>Pseudomonadati</taxon>
        <taxon>Pseudomonadota</taxon>
        <taxon>Alphaproteobacteria</taxon>
        <taxon>Rhodobacterales</taxon>
        <taxon>Paracoccaceae</taxon>
        <taxon>Fertoeibacter</taxon>
    </lineage>
</organism>
<gene>
    <name evidence="6" type="ORF">GEU84_016770</name>
</gene>
<dbReference type="Gene3D" id="1.10.10.10">
    <property type="entry name" value="Winged helix-like DNA-binding domain superfamily/Winged helix DNA-binding domain"/>
    <property type="match status" value="1"/>
</dbReference>
<dbReference type="PRINTS" id="PR00039">
    <property type="entry name" value="HTHLYSR"/>
</dbReference>
<sequence>MARNLDLTSLRSFVAIADAGGVTRAAGFLNLTQSAVSMQIKRLEGMLGVELLDRSARKIALTVAGEQLLGYARRMLALNDEVLGRMTHDAYDGGEVVLGVPHDIVYPVIPHVLQTFARDYPKVKVTLLSSFTRVLKAQFSRGECDIILTTEDELDQGGEVIAEQPLIWVGAPGGVAWKTRPLRLAFENNCGFRQGVQAALDRAGIPWTMAIEGDNSRTIEAGLSADLAVHTVLAGSEPPHVERVAHGGALPELGQLKVGLYVAQPAHGPSVAAMAALIRRAYAAHTGKDDRLVAVPLPLALRAKPDPVTSY</sequence>
<dbReference type="SUPFAM" id="SSF46785">
    <property type="entry name" value="Winged helix' DNA-binding domain"/>
    <property type="match status" value="1"/>
</dbReference>
<dbReference type="Proteomes" id="UP000484076">
    <property type="component" value="Unassembled WGS sequence"/>
</dbReference>
<dbReference type="PANTHER" id="PTHR30579">
    <property type="entry name" value="TRANSCRIPTIONAL REGULATOR"/>
    <property type="match status" value="1"/>
</dbReference>
<dbReference type="RefSeq" id="WP_152828224.1">
    <property type="nucleotide sequence ID" value="NZ_WHUT02000011.1"/>
</dbReference>
<dbReference type="Pfam" id="PF03466">
    <property type="entry name" value="LysR_substrate"/>
    <property type="match status" value="1"/>
</dbReference>
<evidence type="ECO:0000256" key="4">
    <source>
        <dbReference type="ARBA" id="ARBA00023163"/>
    </source>
</evidence>
<accession>A0A8X8KM68</accession>
<dbReference type="GO" id="GO:0003700">
    <property type="term" value="F:DNA-binding transcription factor activity"/>
    <property type="evidence" value="ECO:0007669"/>
    <property type="project" value="InterPro"/>
</dbReference>
<evidence type="ECO:0000256" key="3">
    <source>
        <dbReference type="ARBA" id="ARBA00023125"/>
    </source>
</evidence>
<keyword evidence="2" id="KW-0805">Transcription regulation</keyword>
<evidence type="ECO:0000313" key="6">
    <source>
        <dbReference type="EMBL" id="NUB46054.1"/>
    </source>
</evidence>
<dbReference type="AlphaFoldDB" id="A0A8X8KM68"/>
<dbReference type="SUPFAM" id="SSF53850">
    <property type="entry name" value="Periplasmic binding protein-like II"/>
    <property type="match status" value="1"/>
</dbReference>
<dbReference type="InterPro" id="IPR036390">
    <property type="entry name" value="WH_DNA-bd_sf"/>
</dbReference>
<comment type="similarity">
    <text evidence="1">Belongs to the LysR transcriptional regulatory family.</text>
</comment>
<protein>
    <submittedName>
        <fullName evidence="6">LysR family transcriptional regulator</fullName>
    </submittedName>
</protein>
<dbReference type="InterPro" id="IPR050176">
    <property type="entry name" value="LTTR"/>
</dbReference>
<dbReference type="Gene3D" id="3.40.190.10">
    <property type="entry name" value="Periplasmic binding protein-like II"/>
    <property type="match status" value="2"/>
</dbReference>
<evidence type="ECO:0000259" key="5">
    <source>
        <dbReference type="PROSITE" id="PS50931"/>
    </source>
</evidence>
<name>A0A8X8KM68_9RHOB</name>
<evidence type="ECO:0000256" key="1">
    <source>
        <dbReference type="ARBA" id="ARBA00009437"/>
    </source>
</evidence>
<dbReference type="Pfam" id="PF00126">
    <property type="entry name" value="HTH_1"/>
    <property type="match status" value="1"/>
</dbReference>
<keyword evidence="3" id="KW-0238">DNA-binding</keyword>
<dbReference type="EMBL" id="WHUT02000011">
    <property type="protein sequence ID" value="NUB46054.1"/>
    <property type="molecule type" value="Genomic_DNA"/>
</dbReference>
<evidence type="ECO:0000313" key="7">
    <source>
        <dbReference type="Proteomes" id="UP000484076"/>
    </source>
</evidence>
<keyword evidence="7" id="KW-1185">Reference proteome</keyword>
<dbReference type="PROSITE" id="PS50931">
    <property type="entry name" value="HTH_LYSR"/>
    <property type="match status" value="1"/>
</dbReference>
<feature type="domain" description="HTH lysR-type" evidence="5">
    <location>
        <begin position="5"/>
        <end position="62"/>
    </location>
</feature>
<dbReference type="InterPro" id="IPR000847">
    <property type="entry name" value="LysR_HTH_N"/>
</dbReference>